<protein>
    <recommendedName>
        <fullName evidence="3">Chromosomal replication initiator DnaA C-terminal domain-containing protein</fullName>
    </recommendedName>
</protein>
<reference evidence="1 2" key="1">
    <citation type="submission" date="2022-05" db="EMBL/GenBank/DDBJ databases">
        <authorList>
            <person name="Park J.-S."/>
        </authorList>
    </citation>
    <scope>NUCLEOTIDE SEQUENCE [LARGE SCALE GENOMIC DNA]</scope>
    <source>
        <strain evidence="1 2">2012CJ35-5</strain>
    </source>
</reference>
<accession>A0ABT0PSH6</accession>
<evidence type="ECO:0008006" key="3">
    <source>
        <dbReference type="Google" id="ProtNLM"/>
    </source>
</evidence>
<dbReference type="Proteomes" id="UP001203607">
    <property type="component" value="Unassembled WGS sequence"/>
</dbReference>
<proteinExistence type="predicted"/>
<name>A0ABT0PSH6_9FLAO</name>
<dbReference type="RefSeq" id="WP_249657532.1">
    <property type="nucleotide sequence ID" value="NZ_JAMFMA010000002.1"/>
</dbReference>
<gene>
    <name evidence="1" type="ORF">M3P19_10035</name>
</gene>
<dbReference type="EMBL" id="JAMFMA010000002">
    <property type="protein sequence ID" value="MCL6274350.1"/>
    <property type="molecule type" value="Genomic_DNA"/>
</dbReference>
<comment type="caution">
    <text evidence="1">The sequence shown here is derived from an EMBL/GenBank/DDBJ whole genome shotgun (WGS) entry which is preliminary data.</text>
</comment>
<keyword evidence="2" id="KW-1185">Reference proteome</keyword>
<sequence>MGHLKSIYLQGIKKDIFNESEFGKPISDDLSATLRRNITKDYMADIATQTGISFSTIRDVVYRTNSLTAGNSVAIGLLVKTAFENSLARKRQNDRDIVFLERILKF</sequence>
<evidence type="ECO:0000313" key="2">
    <source>
        <dbReference type="Proteomes" id="UP001203607"/>
    </source>
</evidence>
<evidence type="ECO:0000313" key="1">
    <source>
        <dbReference type="EMBL" id="MCL6274350.1"/>
    </source>
</evidence>
<organism evidence="1 2">
    <name type="scientific">Flagellimonas spongiicola</name>
    <dbReference type="NCBI Taxonomy" id="2942208"/>
    <lineage>
        <taxon>Bacteria</taxon>
        <taxon>Pseudomonadati</taxon>
        <taxon>Bacteroidota</taxon>
        <taxon>Flavobacteriia</taxon>
        <taxon>Flavobacteriales</taxon>
        <taxon>Flavobacteriaceae</taxon>
        <taxon>Flagellimonas</taxon>
    </lineage>
</organism>